<accession>A0A562NC20</accession>
<comment type="caution">
    <text evidence="1">The sequence shown here is derived from an EMBL/GenBank/DDBJ whole genome shotgun (WGS) entry which is preliminary data.</text>
</comment>
<protein>
    <submittedName>
        <fullName evidence="1">Uncharacterized protein</fullName>
    </submittedName>
</protein>
<dbReference type="Proteomes" id="UP000316225">
    <property type="component" value="Unassembled WGS sequence"/>
</dbReference>
<evidence type="ECO:0000313" key="1">
    <source>
        <dbReference type="EMBL" id="TWI29719.1"/>
    </source>
</evidence>
<proteinExistence type="predicted"/>
<evidence type="ECO:0000313" key="2">
    <source>
        <dbReference type="Proteomes" id="UP000316225"/>
    </source>
</evidence>
<organism evidence="1 2">
    <name type="scientific">Paracoccus sulfuroxidans</name>
    <dbReference type="NCBI Taxonomy" id="384678"/>
    <lineage>
        <taxon>Bacteria</taxon>
        <taxon>Pseudomonadati</taxon>
        <taxon>Pseudomonadota</taxon>
        <taxon>Alphaproteobacteria</taxon>
        <taxon>Rhodobacterales</taxon>
        <taxon>Paracoccaceae</taxon>
        <taxon>Paracoccus</taxon>
    </lineage>
</organism>
<gene>
    <name evidence="1" type="ORF">IQ24_03536</name>
</gene>
<name>A0A562NC20_9RHOB</name>
<dbReference type="RefSeq" id="WP_242008310.1">
    <property type="nucleotide sequence ID" value="NZ_VLKU01000013.1"/>
</dbReference>
<dbReference type="AlphaFoldDB" id="A0A562NC20"/>
<keyword evidence="2" id="KW-1185">Reference proteome</keyword>
<dbReference type="EMBL" id="VLKU01000013">
    <property type="protein sequence ID" value="TWI29719.1"/>
    <property type="molecule type" value="Genomic_DNA"/>
</dbReference>
<sequence length="74" mass="8136">MMRSGDHAARQQDERDLSILRRACAGEKYSDISRGHGMATTFARVVVARIRDADLRESGEPQSMVLAGYPGARS</sequence>
<reference evidence="1 2" key="1">
    <citation type="journal article" date="2015" name="Stand. Genomic Sci.">
        <title>Genomic Encyclopedia of Bacterial and Archaeal Type Strains, Phase III: the genomes of soil and plant-associated and newly described type strains.</title>
        <authorList>
            <person name="Whitman W.B."/>
            <person name="Woyke T."/>
            <person name="Klenk H.P."/>
            <person name="Zhou Y."/>
            <person name="Lilburn T.G."/>
            <person name="Beck B.J."/>
            <person name="De Vos P."/>
            <person name="Vandamme P."/>
            <person name="Eisen J.A."/>
            <person name="Garrity G."/>
            <person name="Hugenholtz P."/>
            <person name="Kyrpides N.C."/>
        </authorList>
    </citation>
    <scope>NUCLEOTIDE SEQUENCE [LARGE SCALE GENOMIC DNA]</scope>
    <source>
        <strain evidence="1 2">CGMCC 1.5364</strain>
    </source>
</reference>